<accession>A0A5C4J7B9</accession>
<dbReference type="Proteomes" id="UP000309174">
    <property type="component" value="Unassembled WGS sequence"/>
</dbReference>
<dbReference type="AlphaFoldDB" id="A0A5C4J7B9"/>
<reference evidence="2 3" key="1">
    <citation type="submission" date="2019-05" db="EMBL/GenBank/DDBJ databases">
        <title>Draft genome sequence of Actinomadura sp. 14C53.</title>
        <authorList>
            <person name="Saricaoglu S."/>
            <person name="Isik K."/>
        </authorList>
    </citation>
    <scope>NUCLEOTIDE SEQUENCE [LARGE SCALE GENOMIC DNA]</scope>
    <source>
        <strain evidence="2 3">14C53</strain>
    </source>
</reference>
<dbReference type="OrthoDB" id="8421690at2"/>
<sequence length="250" mass="28876">MRHRAWVDSLPPLLTADGIEYDKSTIVPYSYRHTYAQRHADAGVPLDVLRALMDHEMLSATRKYYRVGEKRRRRAVDRVAVMQFDRHGTRIRRRVQALLDSEHARWAVGEVVVPFGVCAEPSNVKAGGHACPFRFRCAGCDHFRTDISYLPDLRTYLDDVLRNRERLLVADAGSTEVDDWVRAEAMPSDEEIRRVQRLVHRIKSDLDDLTAEERARIDQAVAVVRRHRTVMLGMPRVRQPLSDIRPERSA</sequence>
<dbReference type="GO" id="GO:0003677">
    <property type="term" value="F:DNA binding"/>
    <property type="evidence" value="ECO:0007669"/>
    <property type="project" value="InterPro"/>
</dbReference>
<dbReference type="GO" id="GO:0015074">
    <property type="term" value="P:DNA integration"/>
    <property type="evidence" value="ECO:0007669"/>
    <property type="project" value="InterPro"/>
</dbReference>
<protein>
    <submittedName>
        <fullName evidence="2">Phage integrase family protein</fullName>
    </submittedName>
</protein>
<name>A0A5C4J7B9_9ACTN</name>
<evidence type="ECO:0000313" key="2">
    <source>
        <dbReference type="EMBL" id="TMQ93478.1"/>
    </source>
</evidence>
<dbReference type="Gene3D" id="1.10.443.10">
    <property type="entry name" value="Intergrase catalytic core"/>
    <property type="match status" value="1"/>
</dbReference>
<dbReference type="EMBL" id="VCKW01000146">
    <property type="protein sequence ID" value="TMQ93478.1"/>
    <property type="molecule type" value="Genomic_DNA"/>
</dbReference>
<keyword evidence="1" id="KW-0233">DNA recombination</keyword>
<dbReference type="InterPro" id="IPR013762">
    <property type="entry name" value="Integrase-like_cat_sf"/>
</dbReference>
<gene>
    <name evidence="2" type="ORF">ETD83_25555</name>
</gene>
<organism evidence="2 3">
    <name type="scientific">Actinomadura soli</name>
    <dbReference type="NCBI Taxonomy" id="2508997"/>
    <lineage>
        <taxon>Bacteria</taxon>
        <taxon>Bacillati</taxon>
        <taxon>Actinomycetota</taxon>
        <taxon>Actinomycetes</taxon>
        <taxon>Streptosporangiales</taxon>
        <taxon>Thermomonosporaceae</taxon>
        <taxon>Actinomadura</taxon>
    </lineage>
</organism>
<keyword evidence="3" id="KW-1185">Reference proteome</keyword>
<comment type="caution">
    <text evidence="2">The sequence shown here is derived from an EMBL/GenBank/DDBJ whole genome shotgun (WGS) entry which is preliminary data.</text>
</comment>
<evidence type="ECO:0000256" key="1">
    <source>
        <dbReference type="ARBA" id="ARBA00023172"/>
    </source>
</evidence>
<evidence type="ECO:0000313" key="3">
    <source>
        <dbReference type="Proteomes" id="UP000309174"/>
    </source>
</evidence>
<dbReference type="GO" id="GO:0006310">
    <property type="term" value="P:DNA recombination"/>
    <property type="evidence" value="ECO:0007669"/>
    <property type="project" value="UniProtKB-KW"/>
</dbReference>
<dbReference type="InterPro" id="IPR011010">
    <property type="entry name" value="DNA_brk_join_enz"/>
</dbReference>
<proteinExistence type="predicted"/>
<dbReference type="SUPFAM" id="SSF56349">
    <property type="entry name" value="DNA breaking-rejoining enzymes"/>
    <property type="match status" value="1"/>
</dbReference>